<protein>
    <recommendedName>
        <fullName evidence="2">TFIIEalpha/SarR/Rpc3 HTH domain-containing protein</fullName>
    </recommendedName>
</protein>
<gene>
    <name evidence="1" type="ORF">MM171A01080_0021</name>
</gene>
<proteinExistence type="predicted"/>
<organism evidence="1">
    <name type="scientific">viral metagenome</name>
    <dbReference type="NCBI Taxonomy" id="1070528"/>
    <lineage>
        <taxon>unclassified sequences</taxon>
        <taxon>metagenomes</taxon>
        <taxon>organismal metagenomes</taxon>
    </lineage>
</organism>
<reference evidence="1" key="1">
    <citation type="submission" date="2020-03" db="EMBL/GenBank/DDBJ databases">
        <title>The deep terrestrial virosphere.</title>
        <authorList>
            <person name="Holmfeldt K."/>
            <person name="Nilsson E."/>
            <person name="Simone D."/>
            <person name="Lopez-Fernandez M."/>
            <person name="Wu X."/>
            <person name="de Brujin I."/>
            <person name="Lundin D."/>
            <person name="Andersson A."/>
            <person name="Bertilsson S."/>
            <person name="Dopson M."/>
        </authorList>
    </citation>
    <scope>NUCLEOTIDE SEQUENCE</scope>
    <source>
        <strain evidence="1">MM171A01080</strain>
    </source>
</reference>
<dbReference type="AlphaFoldDB" id="A0A6M3Y5C5"/>
<dbReference type="EMBL" id="MT145201">
    <property type="protein sequence ID" value="QJI05459.1"/>
    <property type="molecule type" value="Genomic_DNA"/>
</dbReference>
<sequence>MPIIAQYTFGINITPEHIIERIVFETLSSNSCFDKKQLAEDYDIGYPELEDTLLNLTKFGLIKCSDEKCCIDSTYMNDLSAKLKKLQG</sequence>
<name>A0A6M3Y5C5_9ZZZZ</name>
<evidence type="ECO:0000313" key="1">
    <source>
        <dbReference type="EMBL" id="QJI05459.1"/>
    </source>
</evidence>
<evidence type="ECO:0008006" key="2">
    <source>
        <dbReference type="Google" id="ProtNLM"/>
    </source>
</evidence>
<accession>A0A6M3Y5C5</accession>